<proteinExistence type="predicted"/>
<reference evidence="1 2" key="1">
    <citation type="journal article" date="2024" name="G3 (Bethesda)">
        <title>Genome assembly of Hibiscus sabdariffa L. provides insights into metabolisms of medicinal natural products.</title>
        <authorList>
            <person name="Kim T."/>
        </authorList>
    </citation>
    <scope>NUCLEOTIDE SEQUENCE [LARGE SCALE GENOMIC DNA]</scope>
    <source>
        <strain evidence="1">TK-2024</strain>
        <tissue evidence="1">Old leaves</tissue>
    </source>
</reference>
<name>A0ABR2G746_9ROSI</name>
<keyword evidence="2" id="KW-1185">Reference proteome</keyword>
<dbReference type="EMBL" id="JBBPBM010000002">
    <property type="protein sequence ID" value="KAK8596411.1"/>
    <property type="molecule type" value="Genomic_DNA"/>
</dbReference>
<accession>A0ABR2G746</accession>
<sequence>MTTTSNHHVADGIAMIPGSHTKQHHHKRTSMAGMKVLEDKTAIVKPACCFEDPKVNPYTNMILHGNKMTGEDQSKRATYLGSPFVSDFSAMEISTPFNRKRVFEHLNDGPDAKRRG</sequence>
<organism evidence="1 2">
    <name type="scientific">Hibiscus sabdariffa</name>
    <name type="common">roselle</name>
    <dbReference type="NCBI Taxonomy" id="183260"/>
    <lineage>
        <taxon>Eukaryota</taxon>
        <taxon>Viridiplantae</taxon>
        <taxon>Streptophyta</taxon>
        <taxon>Embryophyta</taxon>
        <taxon>Tracheophyta</taxon>
        <taxon>Spermatophyta</taxon>
        <taxon>Magnoliopsida</taxon>
        <taxon>eudicotyledons</taxon>
        <taxon>Gunneridae</taxon>
        <taxon>Pentapetalae</taxon>
        <taxon>rosids</taxon>
        <taxon>malvids</taxon>
        <taxon>Malvales</taxon>
        <taxon>Malvaceae</taxon>
        <taxon>Malvoideae</taxon>
        <taxon>Hibiscus</taxon>
    </lineage>
</organism>
<gene>
    <name evidence="1" type="ORF">V6N12_064902</name>
</gene>
<evidence type="ECO:0000313" key="2">
    <source>
        <dbReference type="Proteomes" id="UP001472677"/>
    </source>
</evidence>
<comment type="caution">
    <text evidence="1">The sequence shown here is derived from an EMBL/GenBank/DDBJ whole genome shotgun (WGS) entry which is preliminary data.</text>
</comment>
<protein>
    <submittedName>
        <fullName evidence="1">Uncharacterized protein</fullName>
    </submittedName>
</protein>
<evidence type="ECO:0000313" key="1">
    <source>
        <dbReference type="EMBL" id="KAK8596411.1"/>
    </source>
</evidence>
<dbReference type="Proteomes" id="UP001472677">
    <property type="component" value="Unassembled WGS sequence"/>
</dbReference>